<dbReference type="InterPro" id="IPR001841">
    <property type="entry name" value="Znf_RING"/>
</dbReference>
<accession>A0A1D2NKL6</accession>
<evidence type="ECO:0000256" key="1">
    <source>
        <dbReference type="ARBA" id="ARBA00000900"/>
    </source>
</evidence>
<evidence type="ECO:0000256" key="10">
    <source>
        <dbReference type="ARBA" id="ARBA00022833"/>
    </source>
</evidence>
<evidence type="ECO:0000256" key="4">
    <source>
        <dbReference type="ARBA" id="ARBA00022679"/>
    </source>
</evidence>
<evidence type="ECO:0000256" key="3">
    <source>
        <dbReference type="ARBA" id="ARBA00012483"/>
    </source>
</evidence>
<evidence type="ECO:0000256" key="6">
    <source>
        <dbReference type="ARBA" id="ARBA00022723"/>
    </source>
</evidence>
<evidence type="ECO:0000313" key="17">
    <source>
        <dbReference type="EMBL" id="ODN05665.1"/>
    </source>
</evidence>
<keyword evidence="18" id="KW-1185">Reference proteome</keyword>
<dbReference type="Pfam" id="PF12483">
    <property type="entry name" value="GIDE"/>
    <property type="match status" value="1"/>
</dbReference>
<evidence type="ECO:0000256" key="12">
    <source>
        <dbReference type="ARBA" id="ARBA00023128"/>
    </source>
</evidence>
<comment type="subcellular location">
    <subcellularLocation>
        <location evidence="2">Mitochondrion outer membrane</location>
        <topology evidence="2">Multi-pass membrane protein</topology>
    </subcellularLocation>
</comment>
<dbReference type="GO" id="GO:0016567">
    <property type="term" value="P:protein ubiquitination"/>
    <property type="evidence" value="ECO:0007669"/>
    <property type="project" value="InterPro"/>
</dbReference>
<dbReference type="GO" id="GO:0016874">
    <property type="term" value="F:ligase activity"/>
    <property type="evidence" value="ECO:0007669"/>
    <property type="project" value="UniProtKB-KW"/>
</dbReference>
<keyword evidence="7 14" id="KW-0863">Zinc-finger</keyword>
<keyword evidence="12" id="KW-0496">Mitochondrion</keyword>
<dbReference type="OrthoDB" id="66726at2759"/>
<evidence type="ECO:0000256" key="2">
    <source>
        <dbReference type="ARBA" id="ARBA00004374"/>
    </source>
</evidence>
<evidence type="ECO:0000259" key="16">
    <source>
        <dbReference type="PROSITE" id="PS50089"/>
    </source>
</evidence>
<dbReference type="AlphaFoldDB" id="A0A1D2NKL6"/>
<dbReference type="Gene3D" id="3.30.40.10">
    <property type="entry name" value="Zinc/RING finger domain, C3HC4 (zinc finger)"/>
    <property type="match status" value="1"/>
</dbReference>
<protein>
    <recommendedName>
        <fullName evidence="3">RING-type E3 ubiquitin transferase</fullName>
        <ecNumber evidence="3">2.3.2.27</ecNumber>
    </recommendedName>
</protein>
<keyword evidence="6" id="KW-0479">Metal-binding</keyword>
<comment type="catalytic activity">
    <reaction evidence="1">
        <text>S-ubiquitinyl-[E2 ubiquitin-conjugating enzyme]-L-cysteine + [acceptor protein]-L-lysine = [E2 ubiquitin-conjugating enzyme]-L-cysteine + N(6)-ubiquitinyl-[acceptor protein]-L-lysine.</text>
        <dbReference type="EC" id="2.3.2.27"/>
    </reaction>
</comment>
<dbReference type="Pfam" id="PF13920">
    <property type="entry name" value="zf-C3HC4_3"/>
    <property type="match status" value="1"/>
</dbReference>
<evidence type="ECO:0000256" key="15">
    <source>
        <dbReference type="SAM" id="Phobius"/>
    </source>
</evidence>
<keyword evidence="10" id="KW-0862">Zinc</keyword>
<evidence type="ECO:0000313" key="18">
    <source>
        <dbReference type="Proteomes" id="UP000094527"/>
    </source>
</evidence>
<dbReference type="SUPFAM" id="SSF57850">
    <property type="entry name" value="RING/U-box"/>
    <property type="match status" value="1"/>
</dbReference>
<dbReference type="PANTHER" id="PTHR12183">
    <property type="entry name" value="MITOCHONDRIAL UBIQUITIN LIGASE ACTIVATOR OF NFKB 1"/>
    <property type="match status" value="1"/>
</dbReference>
<comment type="caution">
    <text evidence="17">The sequence shown here is derived from an EMBL/GenBank/DDBJ whole genome shotgun (WGS) entry which is preliminary data.</text>
</comment>
<name>A0A1D2NKL6_ORCCI</name>
<evidence type="ECO:0000256" key="5">
    <source>
        <dbReference type="ARBA" id="ARBA00022692"/>
    </source>
</evidence>
<proteinExistence type="predicted"/>
<dbReference type="STRING" id="48709.A0A1D2NKL6"/>
<dbReference type="EC" id="2.3.2.27" evidence="3"/>
<gene>
    <name evidence="17" type="ORF">Ocin01_00985</name>
</gene>
<dbReference type="InterPro" id="IPR013083">
    <property type="entry name" value="Znf_RING/FYVE/PHD"/>
</dbReference>
<feature type="domain" description="RING-type" evidence="16">
    <location>
        <begin position="347"/>
        <end position="383"/>
    </location>
</feature>
<evidence type="ECO:0000256" key="11">
    <source>
        <dbReference type="ARBA" id="ARBA00022989"/>
    </source>
</evidence>
<keyword evidence="9" id="KW-1000">Mitochondrion outer membrane</keyword>
<dbReference type="EMBL" id="LJIJ01000018">
    <property type="protein sequence ID" value="ODN05665.1"/>
    <property type="molecule type" value="Genomic_DNA"/>
</dbReference>
<dbReference type="Proteomes" id="UP000094527">
    <property type="component" value="Unassembled WGS sequence"/>
</dbReference>
<feature type="transmembrane region" description="Helical" evidence="15">
    <location>
        <begin position="292"/>
        <end position="313"/>
    </location>
</feature>
<dbReference type="GO" id="GO:0005741">
    <property type="term" value="C:mitochondrial outer membrane"/>
    <property type="evidence" value="ECO:0007669"/>
    <property type="project" value="UniProtKB-SubCell"/>
</dbReference>
<keyword evidence="4" id="KW-0808">Transferase</keyword>
<evidence type="ECO:0000256" key="14">
    <source>
        <dbReference type="PROSITE-ProRule" id="PRU00175"/>
    </source>
</evidence>
<evidence type="ECO:0000256" key="13">
    <source>
        <dbReference type="ARBA" id="ARBA00023136"/>
    </source>
</evidence>
<organism evidence="17 18">
    <name type="scientific">Orchesella cincta</name>
    <name type="common">Springtail</name>
    <name type="synonym">Podura cincta</name>
    <dbReference type="NCBI Taxonomy" id="48709"/>
    <lineage>
        <taxon>Eukaryota</taxon>
        <taxon>Metazoa</taxon>
        <taxon>Ecdysozoa</taxon>
        <taxon>Arthropoda</taxon>
        <taxon>Hexapoda</taxon>
        <taxon>Collembola</taxon>
        <taxon>Entomobryomorpha</taxon>
        <taxon>Entomobryoidea</taxon>
        <taxon>Orchesellidae</taxon>
        <taxon>Orchesellinae</taxon>
        <taxon>Orchesella</taxon>
    </lineage>
</organism>
<keyword evidence="5 15" id="KW-0812">Transmembrane</keyword>
<reference evidence="17 18" key="1">
    <citation type="journal article" date="2016" name="Genome Biol. Evol.">
        <title>Gene Family Evolution Reflects Adaptation to Soil Environmental Stressors in the Genome of the Collembolan Orchesella cincta.</title>
        <authorList>
            <person name="Faddeeva-Vakhrusheva A."/>
            <person name="Derks M.F."/>
            <person name="Anvar S.Y."/>
            <person name="Agamennone V."/>
            <person name="Suring W."/>
            <person name="Smit S."/>
            <person name="van Straalen N.M."/>
            <person name="Roelofs D."/>
        </authorList>
    </citation>
    <scope>NUCLEOTIDE SEQUENCE [LARGE SCALE GENOMIC DNA]</scope>
    <source>
        <tissue evidence="17">Mixed pool</tissue>
    </source>
</reference>
<keyword evidence="13 15" id="KW-0472">Membrane</keyword>
<evidence type="ECO:0000256" key="9">
    <source>
        <dbReference type="ARBA" id="ARBA00022787"/>
    </source>
</evidence>
<dbReference type="InterPro" id="IPR051652">
    <property type="entry name" value="MDM2_MDM4_MUL1"/>
</dbReference>
<dbReference type="GO" id="GO:0061630">
    <property type="term" value="F:ubiquitin protein ligase activity"/>
    <property type="evidence" value="ECO:0007669"/>
    <property type="project" value="UniProtKB-EC"/>
</dbReference>
<dbReference type="InterPro" id="IPR022170">
    <property type="entry name" value="MUL1-like"/>
</dbReference>
<keyword evidence="8" id="KW-0833">Ubl conjugation pathway</keyword>
<dbReference type="OMA" id="FRSANEM"/>
<dbReference type="PANTHER" id="PTHR12183:SF32">
    <property type="entry name" value="MITOCHONDRIAL E3 UBIQUITIN PROTEIN LIGASE 1"/>
    <property type="match status" value="1"/>
</dbReference>
<evidence type="ECO:0000256" key="7">
    <source>
        <dbReference type="ARBA" id="ARBA00022771"/>
    </source>
</evidence>
<keyword evidence="11 15" id="KW-1133">Transmembrane helix</keyword>
<dbReference type="GO" id="GO:0008270">
    <property type="term" value="F:zinc ion binding"/>
    <property type="evidence" value="ECO:0007669"/>
    <property type="project" value="UniProtKB-KW"/>
</dbReference>
<sequence length="395" mass="43566">MNFKYAFAGSSSQFVFSVRIRILIESDCHLLGQVKKLGFLFETMEFNISGMIEELSFGFASLATLSAAAMYSKYKSISQNLASAPVLTAGQDLSKIMKKQNNLPYAIVTGRVFPLESDKVLNTISGMSAVISKLNVTEFRWVDVFSNLMSTTKIGFEDSRLSPSLNYVPFGLSNPNNGANNNPKSDGYVMVDDISNGEFDRLLLTTKATYVPTEITFIGLVASLIRGFHSVGIETSESVLPVGSVITVIGEVTKLSDGHFRIANSSGGHTTPYVLTTKNILEVKSSFHSNAVAYKVLSLLCGCFTLMSFYALVKKWFPRFRMRRIRQLIQRQRSRASTEGLHETQICLACLQNPREVALFPCGHVCLCADCSLLIQERCPVCRESVVDTAPVYLA</sequence>
<keyword evidence="17" id="KW-0436">Ligase</keyword>
<dbReference type="PROSITE" id="PS50089">
    <property type="entry name" value="ZF_RING_2"/>
    <property type="match status" value="1"/>
</dbReference>
<evidence type="ECO:0000256" key="8">
    <source>
        <dbReference type="ARBA" id="ARBA00022786"/>
    </source>
</evidence>